<dbReference type="GO" id="GO:0006979">
    <property type="term" value="P:response to oxidative stress"/>
    <property type="evidence" value="ECO:0007669"/>
    <property type="project" value="InterPro"/>
</dbReference>
<dbReference type="NCBIfam" id="TIGR00357">
    <property type="entry name" value="peptide-methionine (R)-S-oxide reductase MsrB"/>
    <property type="match status" value="1"/>
</dbReference>
<evidence type="ECO:0000313" key="7">
    <source>
        <dbReference type="Proteomes" id="UP000673447"/>
    </source>
</evidence>
<dbReference type="PANTHER" id="PTHR10173">
    <property type="entry name" value="METHIONINE SULFOXIDE REDUCTASE"/>
    <property type="match status" value="1"/>
</dbReference>
<dbReference type="InterPro" id="IPR002579">
    <property type="entry name" value="Met_Sox_Rdtase_MsrB_dom"/>
</dbReference>
<dbReference type="InterPro" id="IPR028427">
    <property type="entry name" value="Met_Sox_Rdtase_MsrB"/>
</dbReference>
<dbReference type="GO" id="GO:0005737">
    <property type="term" value="C:cytoplasm"/>
    <property type="evidence" value="ECO:0007669"/>
    <property type="project" value="TreeGrafter"/>
</dbReference>
<reference evidence="6" key="1">
    <citation type="journal article" date="2016" name="Int. J. Syst. Evol. Microbiol.">
        <title>Pseudoxanthomonas helianthi sp. nov., isolated from roots of Jerusalem artichoke (Helianthus tuberosus).</title>
        <authorList>
            <person name="Kittiwongwattana C."/>
            <person name="Thawai C."/>
        </authorList>
    </citation>
    <scope>NUCLEOTIDE SEQUENCE</scope>
    <source>
        <strain evidence="6">110414</strain>
    </source>
</reference>
<evidence type="ECO:0000256" key="4">
    <source>
        <dbReference type="ARBA" id="ARBA00048488"/>
    </source>
</evidence>
<evidence type="ECO:0000256" key="1">
    <source>
        <dbReference type="ARBA" id="ARBA00007174"/>
    </source>
</evidence>
<dbReference type="Proteomes" id="UP000673447">
    <property type="component" value="Unassembled WGS sequence"/>
</dbReference>
<dbReference type="EMBL" id="JAGKTC010000001">
    <property type="protein sequence ID" value="MBP3984004.1"/>
    <property type="molecule type" value="Genomic_DNA"/>
</dbReference>
<comment type="similarity">
    <text evidence="1">Belongs to the MsrB Met sulfoxide reductase family.</text>
</comment>
<dbReference type="PANTHER" id="PTHR10173:SF52">
    <property type="entry name" value="METHIONINE-R-SULFOXIDE REDUCTASE B1"/>
    <property type="match status" value="1"/>
</dbReference>
<dbReference type="SUPFAM" id="SSF51316">
    <property type="entry name" value="Mss4-like"/>
    <property type="match status" value="1"/>
</dbReference>
<sequence>MGQRLLTPEQRRIAFEKGTEIPFTGSNLDEQRNGTYVDPVSGAPLFRSDTKFHSGTGWPSFFNPLPGAVVERVDRSQGMVRTEVVSASSGIHLGHVFDDGPPPTGKRYCINGDVLVFVPDKPGEDWRVAVKASK</sequence>
<reference evidence="6" key="2">
    <citation type="submission" date="2021-03" db="EMBL/GenBank/DDBJ databases">
        <authorList>
            <person name="Cao W."/>
        </authorList>
    </citation>
    <scope>NUCLEOTIDE SEQUENCE</scope>
    <source>
        <strain evidence="6">110414</strain>
    </source>
</reference>
<comment type="catalytic activity">
    <reaction evidence="4">
        <text>L-methionyl-[protein] + [thioredoxin]-disulfide + H2O = L-methionyl-(R)-S-oxide-[protein] + [thioredoxin]-dithiol</text>
        <dbReference type="Rhea" id="RHEA:24164"/>
        <dbReference type="Rhea" id="RHEA-COMP:10698"/>
        <dbReference type="Rhea" id="RHEA-COMP:10700"/>
        <dbReference type="Rhea" id="RHEA-COMP:12313"/>
        <dbReference type="Rhea" id="RHEA-COMP:12314"/>
        <dbReference type="ChEBI" id="CHEBI:15377"/>
        <dbReference type="ChEBI" id="CHEBI:16044"/>
        <dbReference type="ChEBI" id="CHEBI:29950"/>
        <dbReference type="ChEBI" id="CHEBI:45764"/>
        <dbReference type="ChEBI" id="CHEBI:50058"/>
        <dbReference type="EC" id="1.8.4.12"/>
    </reaction>
</comment>
<dbReference type="GO" id="GO:0033743">
    <property type="term" value="F:peptide-methionine (R)-S-oxide reductase activity"/>
    <property type="evidence" value="ECO:0007669"/>
    <property type="project" value="UniProtKB-EC"/>
</dbReference>
<dbReference type="GO" id="GO:0030091">
    <property type="term" value="P:protein repair"/>
    <property type="evidence" value="ECO:0007669"/>
    <property type="project" value="InterPro"/>
</dbReference>
<gene>
    <name evidence="6" type="primary">msrB</name>
    <name evidence="6" type="ORF">J5837_06135</name>
</gene>
<evidence type="ECO:0000313" key="6">
    <source>
        <dbReference type="EMBL" id="MBP3984004.1"/>
    </source>
</evidence>
<dbReference type="PROSITE" id="PS51790">
    <property type="entry name" value="MSRB"/>
    <property type="match status" value="1"/>
</dbReference>
<comment type="caution">
    <text evidence="6">The sequence shown here is derived from an EMBL/GenBank/DDBJ whole genome shotgun (WGS) entry which is preliminary data.</text>
</comment>
<organism evidence="6 7">
    <name type="scientific">Pseudoxanthomonas helianthi</name>
    <dbReference type="NCBI Taxonomy" id="1453541"/>
    <lineage>
        <taxon>Bacteria</taxon>
        <taxon>Pseudomonadati</taxon>
        <taxon>Pseudomonadota</taxon>
        <taxon>Gammaproteobacteria</taxon>
        <taxon>Lysobacterales</taxon>
        <taxon>Lysobacteraceae</taxon>
        <taxon>Pseudoxanthomonas</taxon>
    </lineage>
</organism>
<evidence type="ECO:0000256" key="3">
    <source>
        <dbReference type="ARBA" id="ARBA00023002"/>
    </source>
</evidence>
<accession>A0A940X3G3</accession>
<dbReference type="InterPro" id="IPR011057">
    <property type="entry name" value="Mss4-like_sf"/>
</dbReference>
<evidence type="ECO:0000256" key="2">
    <source>
        <dbReference type="ARBA" id="ARBA00012499"/>
    </source>
</evidence>
<protein>
    <recommendedName>
        <fullName evidence="2">peptide-methionine (R)-S-oxide reductase</fullName>
        <ecNumber evidence="2">1.8.4.12</ecNumber>
    </recommendedName>
</protein>
<evidence type="ECO:0000259" key="5">
    <source>
        <dbReference type="PROSITE" id="PS51790"/>
    </source>
</evidence>
<proteinExistence type="inferred from homology"/>
<name>A0A940X3G3_9GAMM</name>
<keyword evidence="3 6" id="KW-0560">Oxidoreductase</keyword>
<dbReference type="EC" id="1.8.4.12" evidence="2"/>
<feature type="domain" description="MsrB" evidence="5">
    <location>
        <begin position="1"/>
        <end position="120"/>
    </location>
</feature>
<dbReference type="AlphaFoldDB" id="A0A940X3G3"/>
<dbReference type="Gene3D" id="2.170.150.20">
    <property type="entry name" value="Peptide methionine sulfoxide reductase"/>
    <property type="match status" value="1"/>
</dbReference>
<dbReference type="Pfam" id="PF01641">
    <property type="entry name" value="SelR"/>
    <property type="match status" value="1"/>
</dbReference>
<keyword evidence="7" id="KW-1185">Reference proteome</keyword>